<feature type="compositionally biased region" description="Low complexity" evidence="1">
    <location>
        <begin position="1"/>
        <end position="12"/>
    </location>
</feature>
<reference evidence="2" key="1">
    <citation type="submission" date="2019-08" db="EMBL/GenBank/DDBJ databases">
        <title>The genome of the North American firefly Photinus pyralis.</title>
        <authorList>
            <consortium name="Photinus pyralis genome working group"/>
            <person name="Fallon T.R."/>
            <person name="Sander Lower S.E."/>
            <person name="Weng J.-K."/>
        </authorList>
    </citation>
    <scope>NUCLEOTIDE SEQUENCE</scope>
    <source>
        <strain evidence="2">TRF0915ILg1</strain>
        <tissue evidence="2">Whole body</tissue>
    </source>
</reference>
<dbReference type="Proteomes" id="UP000801492">
    <property type="component" value="Unassembled WGS sequence"/>
</dbReference>
<dbReference type="EMBL" id="VTPC01003516">
    <property type="protein sequence ID" value="KAF2898411.1"/>
    <property type="molecule type" value="Genomic_DNA"/>
</dbReference>
<accession>A0A8K0GGJ2</accession>
<keyword evidence="3" id="KW-1185">Reference proteome</keyword>
<name>A0A8K0GGJ2_IGNLU</name>
<organism evidence="2 3">
    <name type="scientific">Ignelater luminosus</name>
    <name type="common">Cucubano</name>
    <name type="synonym">Pyrophorus luminosus</name>
    <dbReference type="NCBI Taxonomy" id="2038154"/>
    <lineage>
        <taxon>Eukaryota</taxon>
        <taxon>Metazoa</taxon>
        <taxon>Ecdysozoa</taxon>
        <taxon>Arthropoda</taxon>
        <taxon>Hexapoda</taxon>
        <taxon>Insecta</taxon>
        <taxon>Pterygota</taxon>
        <taxon>Neoptera</taxon>
        <taxon>Endopterygota</taxon>
        <taxon>Coleoptera</taxon>
        <taxon>Polyphaga</taxon>
        <taxon>Elateriformia</taxon>
        <taxon>Elateroidea</taxon>
        <taxon>Elateridae</taxon>
        <taxon>Agrypninae</taxon>
        <taxon>Pyrophorini</taxon>
        <taxon>Ignelater</taxon>
    </lineage>
</organism>
<proteinExistence type="predicted"/>
<comment type="caution">
    <text evidence="2">The sequence shown here is derived from an EMBL/GenBank/DDBJ whole genome shotgun (WGS) entry which is preliminary data.</text>
</comment>
<evidence type="ECO:0000313" key="2">
    <source>
        <dbReference type="EMBL" id="KAF2898411.1"/>
    </source>
</evidence>
<dbReference type="OrthoDB" id="6773356at2759"/>
<protein>
    <submittedName>
        <fullName evidence="2">Uncharacterized protein</fullName>
    </submittedName>
</protein>
<dbReference type="AlphaFoldDB" id="A0A8K0GGJ2"/>
<evidence type="ECO:0000313" key="3">
    <source>
        <dbReference type="Proteomes" id="UP000801492"/>
    </source>
</evidence>
<feature type="region of interest" description="Disordered" evidence="1">
    <location>
        <begin position="1"/>
        <end position="32"/>
    </location>
</feature>
<evidence type="ECO:0000256" key="1">
    <source>
        <dbReference type="SAM" id="MobiDB-lite"/>
    </source>
</evidence>
<gene>
    <name evidence="2" type="ORF">ILUMI_07763</name>
</gene>
<feature type="compositionally biased region" description="Polar residues" evidence="1">
    <location>
        <begin position="13"/>
        <end position="22"/>
    </location>
</feature>
<sequence>MQQNQQNDESQQTKATGQNHPNSPTPQGPASMNTIKATLQQNATLINLVQQQQNREQNRISDSENTITNCNVVGKFDGEKGPNVARMWLQQIENVATQYKWPDAYTYQVAISSLTGAASHCYSGKINEVIDWLSFKLTFCKTFTSEPSRTDLLESMVDNNEKPWSQIILRIITELTRITARPATLIDHILINNSDKVINSGTKHMHPFSDHDLIFCNLNFKITKLVPICRILRDFSHFDIPRFNEMLSSIRWEIIFDIPDVNENGVVPDDWKIAKVVPLPKTKAPKEPKDLRQLAFFQYYQRFWRSTENRNMLLQNFTVKINDIEIPHSNSARNLEFIIDHTLRFREHVDGCVRQFFSALKILYNSRQVLNQKTKIALCESLVLSRFNHCDVLYGPCMDALTSRRIQVVQNSCLRFIFGIKRIQRISHKL</sequence>